<dbReference type="PANTHER" id="PTHR11804:SF84">
    <property type="entry name" value="SACCHAROLYSIN"/>
    <property type="match status" value="1"/>
</dbReference>
<evidence type="ECO:0000256" key="1">
    <source>
        <dbReference type="ARBA" id="ARBA00004496"/>
    </source>
</evidence>
<evidence type="ECO:0000313" key="11">
    <source>
        <dbReference type="EMBL" id="KAL0476988.1"/>
    </source>
</evidence>
<dbReference type="Gene3D" id="3.40.390.10">
    <property type="entry name" value="Collagenase (Catalytic Domain)"/>
    <property type="match status" value="1"/>
</dbReference>
<dbReference type="InterPro" id="IPR024079">
    <property type="entry name" value="MetalloPept_cat_dom_sf"/>
</dbReference>
<evidence type="ECO:0000256" key="8">
    <source>
        <dbReference type="ARBA" id="ARBA00023049"/>
    </source>
</evidence>
<keyword evidence="7 9" id="KW-0862">Zinc</keyword>
<dbReference type="GO" id="GO:0005737">
    <property type="term" value="C:cytoplasm"/>
    <property type="evidence" value="ECO:0007669"/>
    <property type="project" value="UniProtKB-SubCell"/>
</dbReference>
<feature type="domain" description="Peptidase M3A/M3B catalytic" evidence="10">
    <location>
        <begin position="239"/>
        <end position="677"/>
    </location>
</feature>
<evidence type="ECO:0000256" key="7">
    <source>
        <dbReference type="ARBA" id="ARBA00022833"/>
    </source>
</evidence>
<evidence type="ECO:0000256" key="5">
    <source>
        <dbReference type="ARBA" id="ARBA00022723"/>
    </source>
</evidence>
<dbReference type="Pfam" id="PF01432">
    <property type="entry name" value="Peptidase_M3"/>
    <property type="match status" value="1"/>
</dbReference>
<evidence type="ECO:0000259" key="10">
    <source>
        <dbReference type="Pfam" id="PF01432"/>
    </source>
</evidence>
<dbReference type="EMBL" id="JAOPGA020000127">
    <property type="protein sequence ID" value="KAL0476988.1"/>
    <property type="molecule type" value="Genomic_DNA"/>
</dbReference>
<evidence type="ECO:0000256" key="6">
    <source>
        <dbReference type="ARBA" id="ARBA00022801"/>
    </source>
</evidence>
<dbReference type="Proteomes" id="UP001431209">
    <property type="component" value="Unassembled WGS sequence"/>
</dbReference>
<keyword evidence="8 9" id="KW-0482">Metalloprotease</keyword>
<evidence type="ECO:0000256" key="2">
    <source>
        <dbReference type="ARBA" id="ARBA00006040"/>
    </source>
</evidence>
<dbReference type="Gene3D" id="1.20.1050.40">
    <property type="entry name" value="Endopeptidase. Chain P, domain 1"/>
    <property type="match status" value="1"/>
</dbReference>
<proteinExistence type="inferred from homology"/>
<dbReference type="FunFam" id="3.40.390.10:FF:000006">
    <property type="entry name" value="Thimet oligopeptidase 1"/>
    <property type="match status" value="1"/>
</dbReference>
<dbReference type="GO" id="GO:0046872">
    <property type="term" value="F:metal ion binding"/>
    <property type="evidence" value="ECO:0007669"/>
    <property type="project" value="UniProtKB-UniRule"/>
</dbReference>
<gene>
    <name evidence="11" type="ORF">AKO1_006361</name>
</gene>
<dbReference type="GO" id="GO:0004222">
    <property type="term" value="F:metalloendopeptidase activity"/>
    <property type="evidence" value="ECO:0007669"/>
    <property type="project" value="InterPro"/>
</dbReference>
<sequence length="680" mass="78242">MRNSYQLARLFRSPTKITNRIYSRTYQRMSTHKNLLRFDYDAEQIKKQTDALIEKSRKVQDGVAALKEEERTFENVVMELSYEESEFATLESNLTFPGYVSTSKDVRDAASAAEVSISQFGIESGMRLDVYTAVKSIKDKFYNDLQQDQKRLLDRMVLDYERNGLGLDEEKRNKVMELKKELSKLCVDFSKNISEDKTTLLFTEQELDGCSNDFIQSLEKDVDTGKRKVTLKYPEILPVMRNCKVEETRKALDHAKASQCQEVNVSLFEKALKIRDEISKELGYKTHADYILDVRMAKNADTVFKFLNDLRDKLTPGGKQELQVLEKLKGGTIHSWDYNYYTRLLKETEYQVDEDAIKNYFPFENVFNGLLSIIQETFNLKFQEVTNPETWHADVRLFNVFDNDSGDFSGQFYLDLFPREGKYTHFAAFPLQCHYIKKDGSRQYPVSAMVCNFTKPTATAPSLLKHDEVVTLWHEFGHLAHGFTTKSKYGRFSGTSVERDFVEMPSQFMENYCWEKQALERLSSHYETNQPLPNDLIDKMIAAKNVGVALFNLRQLFFALFDMTCHTNPPPINSGELYEKLRLEVSLIPNHKGTNGAAGFGHVMGGYDAGYYGYLYSQVFSADMFSEFKEKGIFNKDVGSKYRKTVLETGGMKDGLEILKEFLGREPESGAFLQSIGLTK</sequence>
<dbReference type="InterPro" id="IPR045090">
    <property type="entry name" value="Pept_M3A_M3B"/>
</dbReference>
<keyword evidence="5 9" id="KW-0479">Metal-binding</keyword>
<dbReference type="GO" id="GO:0006508">
    <property type="term" value="P:proteolysis"/>
    <property type="evidence" value="ECO:0007669"/>
    <property type="project" value="UniProtKB-KW"/>
</dbReference>
<accession>A0AAW2YI27</accession>
<dbReference type="AlphaFoldDB" id="A0AAW2YI27"/>
<dbReference type="Gene3D" id="1.10.1370.10">
    <property type="entry name" value="Neurolysin, domain 3"/>
    <property type="match status" value="1"/>
</dbReference>
<reference evidence="11 12" key="1">
    <citation type="submission" date="2024-03" db="EMBL/GenBank/DDBJ databases">
        <title>The Acrasis kona genome and developmental transcriptomes reveal deep origins of eukaryotic multicellular pathways.</title>
        <authorList>
            <person name="Sheikh S."/>
            <person name="Fu C.-J."/>
            <person name="Brown M.W."/>
            <person name="Baldauf S.L."/>
        </authorList>
    </citation>
    <scope>NUCLEOTIDE SEQUENCE [LARGE SCALE GENOMIC DNA]</scope>
    <source>
        <strain evidence="11 12">ATCC MYA-3509</strain>
    </source>
</reference>
<dbReference type="InterPro" id="IPR024080">
    <property type="entry name" value="Neurolysin/TOP_N"/>
</dbReference>
<dbReference type="InterPro" id="IPR024077">
    <property type="entry name" value="Neurolysin/TOP_dom2"/>
</dbReference>
<evidence type="ECO:0000256" key="9">
    <source>
        <dbReference type="RuleBase" id="RU003435"/>
    </source>
</evidence>
<dbReference type="InterPro" id="IPR001567">
    <property type="entry name" value="Pept_M3A_M3B_dom"/>
</dbReference>
<dbReference type="GO" id="GO:0006518">
    <property type="term" value="P:peptide metabolic process"/>
    <property type="evidence" value="ECO:0007669"/>
    <property type="project" value="TreeGrafter"/>
</dbReference>
<dbReference type="SUPFAM" id="SSF55486">
    <property type="entry name" value="Metalloproteases ('zincins'), catalytic domain"/>
    <property type="match status" value="1"/>
</dbReference>
<name>A0AAW2YI27_9EUKA</name>
<dbReference type="FunFam" id="1.20.1050.40:FF:000001">
    <property type="entry name" value="Thimet oligopeptidase 1"/>
    <property type="match status" value="1"/>
</dbReference>
<protein>
    <recommendedName>
        <fullName evidence="10">Peptidase M3A/M3B catalytic domain-containing protein</fullName>
    </recommendedName>
</protein>
<evidence type="ECO:0000313" key="12">
    <source>
        <dbReference type="Proteomes" id="UP001431209"/>
    </source>
</evidence>
<keyword evidence="12" id="KW-1185">Reference proteome</keyword>
<comment type="subcellular location">
    <subcellularLocation>
        <location evidence="1">Cytoplasm</location>
    </subcellularLocation>
</comment>
<dbReference type="PANTHER" id="PTHR11804">
    <property type="entry name" value="PROTEASE M3 THIMET OLIGOPEPTIDASE-RELATED"/>
    <property type="match status" value="1"/>
</dbReference>
<comment type="caution">
    <text evidence="11">The sequence shown here is derived from an EMBL/GenBank/DDBJ whole genome shotgun (WGS) entry which is preliminary data.</text>
</comment>
<comment type="cofactor">
    <cofactor evidence="9">
        <name>Zn(2+)</name>
        <dbReference type="ChEBI" id="CHEBI:29105"/>
    </cofactor>
    <text evidence="9">Binds 1 zinc ion.</text>
</comment>
<keyword evidence="3" id="KW-0963">Cytoplasm</keyword>
<evidence type="ECO:0000256" key="4">
    <source>
        <dbReference type="ARBA" id="ARBA00022670"/>
    </source>
</evidence>
<dbReference type="CDD" id="cd06455">
    <property type="entry name" value="M3A_TOP"/>
    <property type="match status" value="1"/>
</dbReference>
<organism evidence="11 12">
    <name type="scientific">Acrasis kona</name>
    <dbReference type="NCBI Taxonomy" id="1008807"/>
    <lineage>
        <taxon>Eukaryota</taxon>
        <taxon>Discoba</taxon>
        <taxon>Heterolobosea</taxon>
        <taxon>Tetramitia</taxon>
        <taxon>Eutetramitia</taxon>
        <taxon>Acrasidae</taxon>
        <taxon>Acrasis</taxon>
    </lineage>
</organism>
<keyword evidence="6 9" id="KW-0378">Hydrolase</keyword>
<evidence type="ECO:0000256" key="3">
    <source>
        <dbReference type="ARBA" id="ARBA00022490"/>
    </source>
</evidence>
<keyword evidence="4 9" id="KW-0645">Protease</keyword>
<comment type="similarity">
    <text evidence="2 9">Belongs to the peptidase M3 family.</text>
</comment>